<sequence length="953" mass="100131">MESPGDDLRTDHLMLDDDDGDLARRGAGMGVQRLRRLRSRRGFFHSDADTRSFRYRSSGGILQRFTLRRRKREDYDVFWTAIGVLTLLSFALMSCITIYLTQTDFFESHQNDLFGTTVDNRFTVVAEDDAQIILKSGYSNSAYSEGMIAFDDGELKIGRRALEAEDQQSFYGVTFFSNGTSMFTNRVESPMVEADYLSARKGVVFDDGTVMTTAANSSGGVKEQGDLNLVSKTGSVVTSAGGKSLLFVDPAGTVTVANTDSDDLTSTGIILDGTRGMISIGGGLTLMRDENFSSLSTSEALHLDTSTVLVGSSTAGNVRISVPDASSGDNDDNDGGDGARALESARNVEEVESVTLEIVGQTSATQKEGGDIRIVGGDGMDIGGDVTLIGGQATDSESGYGSVTINAGLDQTASSLTEIGSHSATHEVNIHGLVSFNQNTAAMNETTQVKVGGGRFNVSSQRITLDNRAARSSELHINSNDVRLGASSPSVQVGKAGLSTVNMQGASITLDATKSVGIGGNASSIFIGDAETSAQVTKVKSSAIQLDASHSVAINTHNRKATTTISGLVHFNGSSTTNSLLSITDLAVRANPPRFRVGAKGKTSIATIEATQVTIGGPGANATAHPPTGSKLELISASITIGSEVSDLSLTGESVVVDAMETLTIGENADAITVGSEDVGKINFEGSTVSMAGATTINGTVLAVHSSKIDIGGKSTSDVKIGASEANVDVGSEAKVVSIGVDCPTVNIGSDDSVINLSGSVTVNGKALDSRRLAKQSDVWSDTRSKRFGYLNADRVAVAITQTEPLVTFTLHWDNGFSSEPQAYQVDTSKERVLSVVGSDDEVDIRKHLQMSLHISSLVLIVQTEDPTVQPSKIRCRVYRHAEGQSDAIAMEVSAPVEHCSGSACKDGIFLGLQGQRIVSYVPGDSFSTQCTVASTSTGELVLQGVQYAFAEQ</sequence>
<protein>
    <submittedName>
        <fullName evidence="3">Uncharacterized protein</fullName>
    </submittedName>
</protein>
<dbReference type="OrthoDB" id="196040at2759"/>
<gene>
    <name evidence="3" type="ORF">PHPALM_30427</name>
</gene>
<organism evidence="3 4">
    <name type="scientific">Phytophthora palmivora</name>
    <dbReference type="NCBI Taxonomy" id="4796"/>
    <lineage>
        <taxon>Eukaryota</taxon>
        <taxon>Sar</taxon>
        <taxon>Stramenopiles</taxon>
        <taxon>Oomycota</taxon>
        <taxon>Peronosporomycetes</taxon>
        <taxon>Peronosporales</taxon>
        <taxon>Peronosporaceae</taxon>
        <taxon>Phytophthora</taxon>
    </lineage>
</organism>
<evidence type="ECO:0000313" key="4">
    <source>
        <dbReference type="Proteomes" id="UP000237271"/>
    </source>
</evidence>
<dbReference type="Proteomes" id="UP000237271">
    <property type="component" value="Unassembled WGS sequence"/>
</dbReference>
<keyword evidence="2" id="KW-0812">Transmembrane</keyword>
<feature type="region of interest" description="Disordered" evidence="1">
    <location>
        <begin position="320"/>
        <end position="347"/>
    </location>
</feature>
<name>A0A2P4X558_9STRA</name>
<feature type="transmembrane region" description="Helical" evidence="2">
    <location>
        <begin position="77"/>
        <end position="100"/>
    </location>
</feature>
<evidence type="ECO:0000256" key="1">
    <source>
        <dbReference type="SAM" id="MobiDB-lite"/>
    </source>
</evidence>
<evidence type="ECO:0000313" key="3">
    <source>
        <dbReference type="EMBL" id="POM60695.1"/>
    </source>
</evidence>
<dbReference type="EMBL" id="NCKW01016838">
    <property type="protein sequence ID" value="POM60695.1"/>
    <property type="molecule type" value="Genomic_DNA"/>
</dbReference>
<proteinExistence type="predicted"/>
<dbReference type="AlphaFoldDB" id="A0A2P4X558"/>
<reference evidence="3 4" key="1">
    <citation type="journal article" date="2017" name="Genome Biol. Evol.">
        <title>Phytophthora megakarya and P. palmivora, closely related causal agents of cacao black pod rot, underwent increases in genome sizes and gene numbers by different mechanisms.</title>
        <authorList>
            <person name="Ali S.S."/>
            <person name="Shao J."/>
            <person name="Lary D.J."/>
            <person name="Kronmiller B."/>
            <person name="Shen D."/>
            <person name="Strem M.D."/>
            <person name="Amoako-Attah I."/>
            <person name="Akrofi A.Y."/>
            <person name="Begoude B.A."/>
            <person name="Ten Hoopen G.M."/>
            <person name="Coulibaly K."/>
            <person name="Kebe B.I."/>
            <person name="Melnick R.L."/>
            <person name="Guiltinan M.J."/>
            <person name="Tyler B.M."/>
            <person name="Meinhardt L.W."/>
            <person name="Bailey B.A."/>
        </authorList>
    </citation>
    <scope>NUCLEOTIDE SEQUENCE [LARGE SCALE GENOMIC DNA]</scope>
    <source>
        <strain evidence="4">sbr112.9</strain>
    </source>
</reference>
<keyword evidence="4" id="KW-1185">Reference proteome</keyword>
<evidence type="ECO:0000256" key="2">
    <source>
        <dbReference type="SAM" id="Phobius"/>
    </source>
</evidence>
<keyword evidence="2" id="KW-1133">Transmembrane helix</keyword>
<accession>A0A2P4X558</accession>
<keyword evidence="2" id="KW-0472">Membrane</keyword>
<comment type="caution">
    <text evidence="3">The sequence shown here is derived from an EMBL/GenBank/DDBJ whole genome shotgun (WGS) entry which is preliminary data.</text>
</comment>